<evidence type="ECO:0000313" key="1">
    <source>
        <dbReference type="EMBL" id="KAG2981941.1"/>
    </source>
</evidence>
<dbReference type="AlphaFoldDB" id="A0A8T1FU87"/>
<name>A0A8T1FU87_9STRA</name>
<proteinExistence type="predicted"/>
<sequence>MLRDLDVNDIIVDNVPAIRERRAARLVSFLLRRFPPLTAIVISLQWRGNARVIRAEDAPPLLQLIEHCGKETAWRMALTSVFFLLHRDLQLVPMIAFDLNKMSDTDCRNRFRFDHDGIKRLVVVLHIPAARFVPKSQTADLLITRELSSAVIKNSTTSNTNPSKHLTG</sequence>
<comment type="caution">
    <text evidence="1">The sequence shown here is derived from an EMBL/GenBank/DDBJ whole genome shotgun (WGS) entry which is preliminary data.</text>
</comment>
<organism evidence="1 2">
    <name type="scientific">Phytophthora cactorum</name>
    <dbReference type="NCBI Taxonomy" id="29920"/>
    <lineage>
        <taxon>Eukaryota</taxon>
        <taxon>Sar</taxon>
        <taxon>Stramenopiles</taxon>
        <taxon>Oomycota</taxon>
        <taxon>Peronosporomycetes</taxon>
        <taxon>Peronosporales</taxon>
        <taxon>Peronosporaceae</taxon>
        <taxon>Phytophthora</taxon>
    </lineage>
</organism>
<protein>
    <submittedName>
        <fullName evidence="1">Uncharacterized protein</fullName>
    </submittedName>
</protein>
<dbReference type="EMBL" id="RCML01000293">
    <property type="protein sequence ID" value="KAG2981941.1"/>
    <property type="molecule type" value="Genomic_DNA"/>
</dbReference>
<accession>A0A8T1FU87</accession>
<dbReference type="Proteomes" id="UP000697107">
    <property type="component" value="Unassembled WGS sequence"/>
</dbReference>
<gene>
    <name evidence="1" type="ORF">PC118_g10278</name>
</gene>
<evidence type="ECO:0000313" key="2">
    <source>
        <dbReference type="Proteomes" id="UP000697107"/>
    </source>
</evidence>
<reference evidence="1" key="1">
    <citation type="submission" date="2018-10" db="EMBL/GenBank/DDBJ databases">
        <title>Effector identification in a new, highly contiguous assembly of the strawberry crown rot pathogen Phytophthora cactorum.</title>
        <authorList>
            <person name="Armitage A.D."/>
            <person name="Nellist C.F."/>
            <person name="Bates H."/>
            <person name="Vickerstaff R.J."/>
            <person name="Harrison R.J."/>
        </authorList>
    </citation>
    <scope>NUCLEOTIDE SEQUENCE</scope>
    <source>
        <strain evidence="1">P415</strain>
    </source>
</reference>